<dbReference type="InterPro" id="IPR036102">
    <property type="entry name" value="OsmC/Ohrsf"/>
</dbReference>
<dbReference type="Pfam" id="PF02566">
    <property type="entry name" value="OsmC"/>
    <property type="match status" value="1"/>
</dbReference>
<dbReference type="InterPro" id="IPR015946">
    <property type="entry name" value="KH_dom-like_a/b"/>
</dbReference>
<dbReference type="SUPFAM" id="SSF82784">
    <property type="entry name" value="OsmC-like"/>
    <property type="match status" value="1"/>
</dbReference>
<dbReference type="PANTHER" id="PTHR39624">
    <property type="entry name" value="PROTEIN INVOLVED IN RIMO-MEDIATED BETA-METHYLTHIOLATION OF RIBOSOMAL PROTEIN S12 YCAO"/>
    <property type="match status" value="1"/>
</dbReference>
<proteinExistence type="predicted"/>
<evidence type="ECO:0000313" key="2">
    <source>
        <dbReference type="Proteomes" id="UP001343257"/>
    </source>
</evidence>
<reference evidence="1 2" key="1">
    <citation type="submission" date="2023-03" db="EMBL/GenBank/DDBJ databases">
        <title>Bacillus Genome Sequencing.</title>
        <authorList>
            <person name="Dunlap C."/>
        </authorList>
    </citation>
    <scope>NUCLEOTIDE SEQUENCE [LARGE SCALE GENOMIC DNA]</scope>
    <source>
        <strain evidence="1 2">NRS-52</strain>
    </source>
</reference>
<gene>
    <name evidence="1" type="ORF">P9847_08095</name>
</gene>
<accession>A0ABU6PSB0</accession>
<dbReference type="Proteomes" id="UP001343257">
    <property type="component" value="Unassembled WGS sequence"/>
</dbReference>
<dbReference type="GO" id="GO:0004601">
    <property type="term" value="F:peroxidase activity"/>
    <property type="evidence" value="ECO:0007669"/>
    <property type="project" value="UniProtKB-KW"/>
</dbReference>
<name>A0ABU6PSB0_9BACL</name>
<dbReference type="EC" id="1.11.1.-" evidence="1"/>
<comment type="caution">
    <text evidence="1">The sequence shown here is derived from an EMBL/GenBank/DDBJ whole genome shotgun (WGS) entry which is preliminary data.</text>
</comment>
<dbReference type="EMBL" id="JARTLD010000021">
    <property type="protein sequence ID" value="MED5017269.1"/>
    <property type="molecule type" value="Genomic_DNA"/>
</dbReference>
<protein>
    <submittedName>
        <fullName evidence="1">OsmC family protein</fullName>
        <ecNumber evidence="1">1.11.1.-</ecNumber>
    </submittedName>
</protein>
<dbReference type="InterPro" id="IPR003718">
    <property type="entry name" value="OsmC/Ohr_fam"/>
</dbReference>
<keyword evidence="1" id="KW-0560">Oxidoreductase</keyword>
<sequence>MKVFVERVSNFLQLAHAQKRTVTIDQSAERGGSDLGFRPTELWLTGLCSCSMMTLLRYAEQNGVPLTDVSITAEDSVDEQGDISAIDFQVSFSGQLTAEEKKDLLQYVRNNCKVMRTVGPHIRISYREAAQAETEDSQLAGSRCTLEGGNCCG</sequence>
<evidence type="ECO:0000313" key="1">
    <source>
        <dbReference type="EMBL" id="MED5017269.1"/>
    </source>
</evidence>
<dbReference type="RefSeq" id="WP_328276853.1">
    <property type="nucleotide sequence ID" value="NZ_JARTLD010000021.1"/>
</dbReference>
<dbReference type="Gene3D" id="3.30.300.20">
    <property type="match status" value="1"/>
</dbReference>
<keyword evidence="1" id="KW-0575">Peroxidase</keyword>
<keyword evidence="2" id="KW-1185">Reference proteome</keyword>
<organism evidence="1 2">
    <name type="scientific">Paenibacillus chibensis</name>
    <dbReference type="NCBI Taxonomy" id="59846"/>
    <lineage>
        <taxon>Bacteria</taxon>
        <taxon>Bacillati</taxon>
        <taxon>Bacillota</taxon>
        <taxon>Bacilli</taxon>
        <taxon>Bacillales</taxon>
        <taxon>Paenibacillaceae</taxon>
        <taxon>Paenibacillus</taxon>
    </lineage>
</organism>
<dbReference type="PANTHER" id="PTHR39624:SF2">
    <property type="entry name" value="OSMC-LIKE PROTEIN"/>
    <property type="match status" value="1"/>
</dbReference>